<evidence type="ECO:0000313" key="1">
    <source>
        <dbReference type="EMBL" id="MDR6941688.1"/>
    </source>
</evidence>
<keyword evidence="2" id="KW-1185">Reference proteome</keyword>
<dbReference type="PANTHER" id="PTHR37835:SF1">
    <property type="entry name" value="ALPHA-CLOSTRIPAIN"/>
    <property type="match status" value="1"/>
</dbReference>
<dbReference type="Proteomes" id="UP001247620">
    <property type="component" value="Unassembled WGS sequence"/>
</dbReference>
<dbReference type="InterPro" id="IPR005077">
    <property type="entry name" value="Peptidase_C11"/>
</dbReference>
<reference evidence="1 2" key="1">
    <citation type="submission" date="2023-07" db="EMBL/GenBank/DDBJ databases">
        <title>Sorghum-associated microbial communities from plants grown in Nebraska, USA.</title>
        <authorList>
            <person name="Schachtman D."/>
        </authorList>
    </citation>
    <scope>NUCLEOTIDE SEQUENCE [LARGE SCALE GENOMIC DNA]</scope>
    <source>
        <strain evidence="1 2">3262</strain>
    </source>
</reference>
<sequence length="485" mass="55504">MAAHADSTPKWNIIFLIYAKLGDAASENTYDPNLLADTSKYLGELKEEIKGIPLSPNFKIWIIENIVYLENRIKVSDHTYLSQLESDHTNPSVNIFTIAKTYSEENIVKSAELLQSVFRDIETALVAEKNLLITWDHGSAFGIFKSNTFAENLQQRTLFNSPYHKILQQITDEEHSSVQSEPILTIIKNDRYPRLAKVSERTQGFTTAMHTIMPEKTEDILTNDELGIAIKKGFSAGMVDVLIMFNCYMQNMHTCHSLKDCVNLLVAPEGLISEPGYDYTLILKAIANFRDINPEKIAEIAVSSMNAKFIRAGLERKFELHAMFAVDLSGYDRVIEKMKTLVQFLRTKIARDVLFKANTKLSRRSCYEMDLPLNYNMVDLINWMTKLSSMLQLNEIDSMLNDFETTYLQLVKISAIGKNPYFIASRMSWERNHGVPPKGVTIYFPTSRILRTDPVANDFIFPNSAFQTSLLKEIKWFEFLTELYS</sequence>
<dbReference type="Pfam" id="PF03415">
    <property type="entry name" value="Peptidase_C11"/>
    <property type="match status" value="1"/>
</dbReference>
<accession>A0ABU1T8F5</accession>
<organism evidence="1 2">
    <name type="scientific">Mucilaginibacter pocheonensis</name>
    <dbReference type="NCBI Taxonomy" id="398050"/>
    <lineage>
        <taxon>Bacteria</taxon>
        <taxon>Pseudomonadati</taxon>
        <taxon>Bacteroidota</taxon>
        <taxon>Sphingobacteriia</taxon>
        <taxon>Sphingobacteriales</taxon>
        <taxon>Sphingobacteriaceae</taxon>
        <taxon>Mucilaginibacter</taxon>
    </lineage>
</organism>
<protein>
    <submittedName>
        <fullName evidence="1">Uncharacterized protein</fullName>
    </submittedName>
</protein>
<dbReference type="EMBL" id="JAVDUU010000002">
    <property type="protein sequence ID" value="MDR6941688.1"/>
    <property type="molecule type" value="Genomic_DNA"/>
</dbReference>
<gene>
    <name evidence="1" type="ORF">J2W55_001530</name>
</gene>
<name>A0ABU1T8F5_9SPHI</name>
<dbReference type="RefSeq" id="WP_310093741.1">
    <property type="nucleotide sequence ID" value="NZ_JAVDUU010000002.1"/>
</dbReference>
<evidence type="ECO:0000313" key="2">
    <source>
        <dbReference type="Proteomes" id="UP001247620"/>
    </source>
</evidence>
<dbReference type="PANTHER" id="PTHR37835">
    <property type="entry name" value="ALPHA-CLOSTRIPAIN"/>
    <property type="match status" value="1"/>
</dbReference>
<comment type="caution">
    <text evidence="1">The sequence shown here is derived from an EMBL/GenBank/DDBJ whole genome shotgun (WGS) entry which is preliminary data.</text>
</comment>
<proteinExistence type="predicted"/>